<feature type="chain" id="PRO_5012616341" evidence="3">
    <location>
        <begin position="24"/>
        <end position="452"/>
    </location>
</feature>
<gene>
    <name evidence="4" type="ORF">COLO4_27117</name>
</gene>
<accession>A0A1R3HSS7</accession>
<dbReference type="Proteomes" id="UP000187203">
    <property type="component" value="Unassembled WGS sequence"/>
</dbReference>
<dbReference type="EMBL" id="AWUE01019438">
    <property type="protein sequence ID" value="OMO73423.1"/>
    <property type="molecule type" value="Genomic_DNA"/>
</dbReference>
<dbReference type="InterPro" id="IPR001360">
    <property type="entry name" value="Glyco_hydro_1"/>
</dbReference>
<dbReference type="AlphaFoldDB" id="A0A1R3HSS7"/>
<keyword evidence="5" id="KW-1185">Reference proteome</keyword>
<dbReference type="STRING" id="93759.A0A1R3HSS7"/>
<dbReference type="FunFam" id="3.20.20.80:FF:000041">
    <property type="entry name" value="Beta-glucosidase 7"/>
    <property type="match status" value="1"/>
</dbReference>
<evidence type="ECO:0000313" key="4">
    <source>
        <dbReference type="EMBL" id="OMO73423.1"/>
    </source>
</evidence>
<evidence type="ECO:0000256" key="3">
    <source>
        <dbReference type="SAM" id="SignalP"/>
    </source>
</evidence>
<dbReference type="Gene3D" id="3.20.20.80">
    <property type="entry name" value="Glycosidases"/>
    <property type="match status" value="2"/>
</dbReference>
<evidence type="ECO:0000256" key="1">
    <source>
        <dbReference type="ARBA" id="ARBA00010838"/>
    </source>
</evidence>
<reference evidence="5" key="1">
    <citation type="submission" date="2013-09" db="EMBL/GenBank/DDBJ databases">
        <title>Corchorus olitorius genome sequencing.</title>
        <authorList>
            <person name="Alam M."/>
            <person name="Haque M.S."/>
            <person name="Islam M.S."/>
            <person name="Emdad E.M."/>
            <person name="Islam M.M."/>
            <person name="Ahmed B."/>
            <person name="Halim A."/>
            <person name="Hossen Q.M.M."/>
            <person name="Hossain M.Z."/>
            <person name="Ahmed R."/>
            <person name="Khan M.M."/>
            <person name="Islam R."/>
            <person name="Rashid M.M."/>
            <person name="Khan S.A."/>
            <person name="Rahman M.S."/>
            <person name="Alam M."/>
            <person name="Yahiya A.S."/>
            <person name="Khan M.S."/>
            <person name="Azam M.S."/>
            <person name="Haque T."/>
            <person name="Lashkar M.Z.H."/>
            <person name="Akhand A.I."/>
            <person name="Morshed G."/>
            <person name="Roy S."/>
            <person name="Uddin K.S."/>
            <person name="Rabeya T."/>
            <person name="Hossain A.S."/>
            <person name="Chowdhury A."/>
            <person name="Snigdha A.R."/>
            <person name="Mortoza M.S."/>
            <person name="Matin S.A."/>
            <person name="Hoque S.M.E."/>
            <person name="Islam M.K."/>
            <person name="Roy D.K."/>
            <person name="Haider R."/>
            <person name="Moosa M.M."/>
            <person name="Elias S.M."/>
            <person name="Hasan A.M."/>
            <person name="Jahan S."/>
            <person name="Shafiuddin M."/>
            <person name="Mahmood N."/>
            <person name="Shommy N.S."/>
        </authorList>
    </citation>
    <scope>NUCLEOTIDE SEQUENCE [LARGE SCALE GENOMIC DNA]</scope>
    <source>
        <strain evidence="5">cv. O-4</strain>
    </source>
</reference>
<feature type="signal peptide" evidence="3">
    <location>
        <begin position="1"/>
        <end position="23"/>
    </location>
</feature>
<dbReference type="OrthoDB" id="65569at2759"/>
<dbReference type="InterPro" id="IPR017853">
    <property type="entry name" value="GH"/>
</dbReference>
<dbReference type="PRINTS" id="PR00131">
    <property type="entry name" value="GLHYDRLASE1"/>
</dbReference>
<evidence type="ECO:0000313" key="5">
    <source>
        <dbReference type="Proteomes" id="UP000187203"/>
    </source>
</evidence>
<dbReference type="SUPFAM" id="SSF51445">
    <property type="entry name" value="(Trans)glycosidases"/>
    <property type="match status" value="1"/>
</dbReference>
<comment type="similarity">
    <text evidence="1 2">Belongs to the glycosyl hydrolase 1 family.</text>
</comment>
<sequence>MMNSPYLLCYAFTVIFCIVSANAADYQLNDAAIAIADTAGYLDAGGLSRESFPKGFVFGTAASAYQVEGMANKDGRGPSIWDVYVKVPGNIANNDTGDVSVDEYHHYMQRYNGFLSQQIVEDYVNYADFCFMLFGDRVKNWFTFNEPRVVAALGFDNGINPPSRCSKEYGNCTAGNSATEPYIVGDNLILSHAAAVKLYREKYQEIQKGKIGILLDFNWYEPLTDSKADNYAAQRARDFHLGWFLHPIRYGEYPKSMQEIVGIRLPKFTENEVKMVNGSWDYVGINHYSSNYIFDPKMPKPNVTGYQADWNVGFEHEKNGAQIGPRANSWWLYIVPWGMYKAVTYVKEHYGNMNIFISENGMDDPGNATLPYALIDRTRIQYFRDYMTQLKKAIDEGANVTGYFAWSLLDNFEWLSGYTSRFGLVYVDYSNLQRFPKLSAYWFQKLLEKKLI</sequence>
<dbReference type="GO" id="GO:0005975">
    <property type="term" value="P:carbohydrate metabolic process"/>
    <property type="evidence" value="ECO:0007669"/>
    <property type="project" value="InterPro"/>
</dbReference>
<comment type="caution">
    <text evidence="4">The sequence shown here is derived from an EMBL/GenBank/DDBJ whole genome shotgun (WGS) entry which is preliminary data.</text>
</comment>
<dbReference type="GO" id="GO:0008422">
    <property type="term" value="F:beta-glucosidase activity"/>
    <property type="evidence" value="ECO:0007669"/>
    <property type="project" value="TreeGrafter"/>
</dbReference>
<organism evidence="4 5">
    <name type="scientific">Corchorus olitorius</name>
    <dbReference type="NCBI Taxonomy" id="93759"/>
    <lineage>
        <taxon>Eukaryota</taxon>
        <taxon>Viridiplantae</taxon>
        <taxon>Streptophyta</taxon>
        <taxon>Embryophyta</taxon>
        <taxon>Tracheophyta</taxon>
        <taxon>Spermatophyta</taxon>
        <taxon>Magnoliopsida</taxon>
        <taxon>eudicotyledons</taxon>
        <taxon>Gunneridae</taxon>
        <taxon>Pentapetalae</taxon>
        <taxon>rosids</taxon>
        <taxon>malvids</taxon>
        <taxon>Malvales</taxon>
        <taxon>Malvaceae</taxon>
        <taxon>Grewioideae</taxon>
        <taxon>Apeibeae</taxon>
        <taxon>Corchorus</taxon>
    </lineage>
</organism>
<keyword evidence="3" id="KW-0732">Signal</keyword>
<evidence type="ECO:0000256" key="2">
    <source>
        <dbReference type="RuleBase" id="RU003690"/>
    </source>
</evidence>
<dbReference type="PANTHER" id="PTHR10353:SF170">
    <property type="entry name" value="BETA-GLUCOSIDASE 44-LIKE"/>
    <property type="match status" value="1"/>
</dbReference>
<protein>
    <submittedName>
        <fullName evidence="4">Glycoside hydrolase, family 1</fullName>
    </submittedName>
</protein>
<name>A0A1R3HSS7_9ROSI</name>
<dbReference type="Pfam" id="PF00232">
    <property type="entry name" value="Glyco_hydro_1"/>
    <property type="match status" value="2"/>
</dbReference>
<dbReference type="PANTHER" id="PTHR10353">
    <property type="entry name" value="GLYCOSYL HYDROLASE"/>
    <property type="match status" value="1"/>
</dbReference>
<proteinExistence type="inferred from homology"/>
<keyword evidence="4" id="KW-0378">Hydrolase</keyword>